<reference evidence="1 2" key="1">
    <citation type="submission" date="2024-09" db="EMBL/GenBank/DDBJ databases">
        <title>Floridaenema gen nov. (Aerosakkonemataceae, Aerosakkonematales ord. nov., Cyanobacteria) from benthic tropical and subtropical fresh waters, with the description of four new species.</title>
        <authorList>
            <person name="Moretto J.A."/>
            <person name="Berthold D.E."/>
            <person name="Lefler F.W."/>
            <person name="Huang I.-S."/>
            <person name="Laughinghouse H. IV."/>
        </authorList>
    </citation>
    <scope>NUCLEOTIDE SEQUENCE [LARGE SCALE GENOMIC DNA]</scope>
    <source>
        <strain evidence="1 2">BLCC-F167</strain>
    </source>
</reference>
<evidence type="ECO:0000313" key="1">
    <source>
        <dbReference type="EMBL" id="MFB2839156.1"/>
    </source>
</evidence>
<dbReference type="EMBL" id="JBHFNT010000296">
    <property type="protein sequence ID" value="MFB2839156.1"/>
    <property type="molecule type" value="Genomic_DNA"/>
</dbReference>
<evidence type="ECO:0000313" key="2">
    <source>
        <dbReference type="Proteomes" id="UP001576780"/>
    </source>
</evidence>
<comment type="caution">
    <text evidence="1">The sequence shown here is derived from an EMBL/GenBank/DDBJ whole genome shotgun (WGS) entry which is preliminary data.</text>
</comment>
<keyword evidence="2" id="KW-1185">Reference proteome</keyword>
<name>A0ABV4WWC0_9CYAN</name>
<sequence length="47" mass="5878">MKLRAVFYFLHEDFFKLIDEADRSMTFFDEIQMEFFDLTNFWEIQGD</sequence>
<accession>A0ABV4WWC0</accession>
<gene>
    <name evidence="1" type="ORF">ACE1CA_32085</name>
</gene>
<protein>
    <submittedName>
        <fullName evidence="1">Uncharacterized protein</fullName>
    </submittedName>
</protein>
<proteinExistence type="predicted"/>
<dbReference type="Proteomes" id="UP001576780">
    <property type="component" value="Unassembled WGS sequence"/>
</dbReference>
<organism evidence="1 2">
    <name type="scientific">Floridaenema evergladense BLCC-F167</name>
    <dbReference type="NCBI Taxonomy" id="3153639"/>
    <lineage>
        <taxon>Bacteria</taxon>
        <taxon>Bacillati</taxon>
        <taxon>Cyanobacteriota</taxon>
        <taxon>Cyanophyceae</taxon>
        <taxon>Oscillatoriophycideae</taxon>
        <taxon>Aerosakkonematales</taxon>
        <taxon>Aerosakkonemataceae</taxon>
        <taxon>Floridanema</taxon>
        <taxon>Floridanema evergladense</taxon>
    </lineage>
</organism>